<dbReference type="AlphaFoldDB" id="A0A2H1WVD5"/>
<organism evidence="1">
    <name type="scientific">Spodoptera frugiperda</name>
    <name type="common">Fall armyworm</name>
    <dbReference type="NCBI Taxonomy" id="7108"/>
    <lineage>
        <taxon>Eukaryota</taxon>
        <taxon>Metazoa</taxon>
        <taxon>Ecdysozoa</taxon>
        <taxon>Arthropoda</taxon>
        <taxon>Hexapoda</taxon>
        <taxon>Insecta</taxon>
        <taxon>Pterygota</taxon>
        <taxon>Neoptera</taxon>
        <taxon>Endopterygota</taxon>
        <taxon>Lepidoptera</taxon>
        <taxon>Glossata</taxon>
        <taxon>Ditrysia</taxon>
        <taxon>Noctuoidea</taxon>
        <taxon>Noctuidae</taxon>
        <taxon>Amphipyrinae</taxon>
        <taxon>Spodoptera</taxon>
    </lineage>
</organism>
<gene>
    <name evidence="1" type="ORF">SFRICE_023232</name>
</gene>
<dbReference type="EMBL" id="ODYU01011307">
    <property type="protein sequence ID" value="SOQ56967.1"/>
    <property type="molecule type" value="Genomic_DNA"/>
</dbReference>
<name>A0A2H1WVD5_SPOFR</name>
<proteinExistence type="predicted"/>
<accession>A0A2H1WVD5</accession>
<sequence>MAAHRRATHAQLKDGFHVEISLFGGLSMYTNTLLSPNVWAEVHTTAYNATVQCTPTFYHLCCKSHVIGDSVLLLRNFRKTEKNPVVLCPTRDPLSGSHTCDHSTNEAVLK</sequence>
<evidence type="ECO:0000313" key="1">
    <source>
        <dbReference type="EMBL" id="SOQ56967.1"/>
    </source>
</evidence>
<reference evidence="1" key="1">
    <citation type="submission" date="2016-07" db="EMBL/GenBank/DDBJ databases">
        <authorList>
            <person name="Bretaudeau A."/>
        </authorList>
    </citation>
    <scope>NUCLEOTIDE SEQUENCE</scope>
    <source>
        <strain evidence="1">Rice</strain>
        <tissue evidence="1">Whole body</tissue>
    </source>
</reference>
<protein>
    <submittedName>
        <fullName evidence="1">SFRICE_023232</fullName>
    </submittedName>
</protein>